<organism evidence="1">
    <name type="scientific">Bicosoecida sp. CB-2014</name>
    <dbReference type="NCBI Taxonomy" id="1486930"/>
    <lineage>
        <taxon>Eukaryota</taxon>
        <taxon>Sar</taxon>
        <taxon>Stramenopiles</taxon>
        <taxon>Bigyra</taxon>
        <taxon>Opalozoa</taxon>
        <taxon>Bicosoecida</taxon>
    </lineage>
</organism>
<reference evidence="1" key="1">
    <citation type="submission" date="2021-01" db="EMBL/GenBank/DDBJ databases">
        <authorList>
            <person name="Corre E."/>
            <person name="Pelletier E."/>
            <person name="Niang G."/>
            <person name="Scheremetjew M."/>
            <person name="Finn R."/>
            <person name="Kale V."/>
            <person name="Holt S."/>
            <person name="Cochrane G."/>
            <person name="Meng A."/>
            <person name="Brown T."/>
            <person name="Cohen L."/>
        </authorList>
    </citation>
    <scope>NUCLEOTIDE SEQUENCE</scope>
    <source>
        <strain evidence="1">Ms1</strain>
    </source>
</reference>
<name>A0A7S1CJI7_9STRA</name>
<gene>
    <name evidence="1" type="ORF">BSP0115_LOCUS12995</name>
</gene>
<accession>A0A7S1CJI7</accession>
<protein>
    <submittedName>
        <fullName evidence="1">Uncharacterized protein</fullName>
    </submittedName>
</protein>
<sequence>MRASARARARARSPSRVLQGRLLRGLHDLLDGLEQVVELVLGLDVAAAVQFRVKQLAVRGDLELAGCASRRLALDFNILSPDPAHDLGLQGAKPRAVASSGSVTDLDLNRVRQCVLGGHGGGVWRRRRQLLA</sequence>
<evidence type="ECO:0000313" key="1">
    <source>
        <dbReference type="EMBL" id="CAD8919733.1"/>
    </source>
</evidence>
<dbReference type="AlphaFoldDB" id="A0A7S1CJI7"/>
<dbReference type="EMBL" id="HBFS01019381">
    <property type="protein sequence ID" value="CAD8919733.1"/>
    <property type="molecule type" value="Transcribed_RNA"/>
</dbReference>
<proteinExistence type="predicted"/>